<evidence type="ECO:0000313" key="2">
    <source>
        <dbReference type="EMBL" id="RKF59439.1"/>
    </source>
</evidence>
<sequence length="525" mass="59747">MELRSSRKIESLRNNKYRPYGEVLSTEQCLSSFGCQIEAIEWSIDIDMDNESEMLTLRGSNSIRLDKWQDWPLWYDQLKIWCERNEIWEDVNPEIMEVQPVNERPIASSRPRELNNETRANFQVENAIYVNDLRVWKEKDLALKQLDENLKTTLGDHFKQHLMGQTTERAKLRSLFEKVKPSVASIKADLKAEYEILKKTPYGRSVDDYFFRWQLLSIKCQTREHCIFTTGEEEPSLVLHETLQPIYSVTALFRTNVVNDSINAGKVIRLANEIKSWQTFLQSKGIVKFPSKIVGDRNAAFSTATFQGLSVDSEDKSRSRGGKYKSNDNNDRPECPFCSEAISNEQQNEPEWDNVGSASPCSLYDSVILDSGTNVHIINAAMSHRIIYSLESTSNDRVHSGDSVLQAISVVQAEISLPENSAYGAKSLSSRKALAASPSKWHRILGNPSIRAIESLPANTEGCEFNSDEKISTVDCKLCLLYKAKAIVSRRSEINREISKINEEKHMVVGSWDIVEFTQRLNGAK</sequence>
<dbReference type="EMBL" id="MCBR01017534">
    <property type="protein sequence ID" value="RKF59439.1"/>
    <property type="molecule type" value="Genomic_DNA"/>
</dbReference>
<evidence type="ECO:0000313" key="3">
    <source>
        <dbReference type="Proteomes" id="UP000285405"/>
    </source>
</evidence>
<dbReference type="OrthoDB" id="3596658at2759"/>
<evidence type="ECO:0000256" key="1">
    <source>
        <dbReference type="SAM" id="MobiDB-lite"/>
    </source>
</evidence>
<dbReference type="Proteomes" id="UP000285405">
    <property type="component" value="Unassembled WGS sequence"/>
</dbReference>
<protein>
    <submittedName>
        <fullName evidence="2">Uncharacterized protein</fullName>
    </submittedName>
</protein>
<accession>A0A420HPY9</accession>
<name>A0A420HPY9_9PEZI</name>
<organism evidence="2 3">
    <name type="scientific">Golovinomyces cichoracearum</name>
    <dbReference type="NCBI Taxonomy" id="62708"/>
    <lineage>
        <taxon>Eukaryota</taxon>
        <taxon>Fungi</taxon>
        <taxon>Dikarya</taxon>
        <taxon>Ascomycota</taxon>
        <taxon>Pezizomycotina</taxon>
        <taxon>Leotiomycetes</taxon>
        <taxon>Erysiphales</taxon>
        <taxon>Erysiphaceae</taxon>
        <taxon>Golovinomyces</taxon>
    </lineage>
</organism>
<dbReference type="AlphaFoldDB" id="A0A420HPY9"/>
<feature type="region of interest" description="Disordered" evidence="1">
    <location>
        <begin position="312"/>
        <end position="331"/>
    </location>
</feature>
<gene>
    <name evidence="2" type="ORF">GcC1_175010</name>
</gene>
<reference evidence="2 3" key="1">
    <citation type="journal article" date="2018" name="BMC Genomics">
        <title>Comparative genome analyses reveal sequence features reflecting distinct modes of host-adaptation between dicot and monocot powdery mildew.</title>
        <authorList>
            <person name="Wu Y."/>
            <person name="Ma X."/>
            <person name="Pan Z."/>
            <person name="Kale S.D."/>
            <person name="Song Y."/>
            <person name="King H."/>
            <person name="Zhang Q."/>
            <person name="Presley C."/>
            <person name="Deng X."/>
            <person name="Wei C.I."/>
            <person name="Xiao S."/>
        </authorList>
    </citation>
    <scope>NUCLEOTIDE SEQUENCE [LARGE SCALE GENOMIC DNA]</scope>
    <source>
        <strain evidence="2">UCSC1</strain>
    </source>
</reference>
<proteinExistence type="predicted"/>
<comment type="caution">
    <text evidence="2">The sequence shown here is derived from an EMBL/GenBank/DDBJ whole genome shotgun (WGS) entry which is preliminary data.</text>
</comment>